<gene>
    <name evidence="1" type="ORF">UFOPK4098_01405</name>
</gene>
<name>A0A6J7RLE0_9ZZZZ</name>
<dbReference type="EMBL" id="CAFBPN010000113">
    <property type="protein sequence ID" value="CAB5029502.1"/>
    <property type="molecule type" value="Genomic_DNA"/>
</dbReference>
<dbReference type="Pfam" id="PF21863">
    <property type="entry name" value="HTH_67"/>
    <property type="match status" value="1"/>
</dbReference>
<proteinExistence type="predicted"/>
<dbReference type="InterPro" id="IPR054058">
    <property type="entry name" value="HTH_67"/>
</dbReference>
<dbReference type="NCBIfam" id="NF047719">
    <property type="entry name" value="SCO6745_fam_HTH"/>
    <property type="match status" value="1"/>
</dbReference>
<accession>A0A6J7RLE0</accession>
<organism evidence="1">
    <name type="scientific">freshwater metagenome</name>
    <dbReference type="NCBI Taxonomy" id="449393"/>
    <lineage>
        <taxon>unclassified sequences</taxon>
        <taxon>metagenomes</taxon>
        <taxon>ecological metagenomes</taxon>
    </lineage>
</organism>
<protein>
    <submittedName>
        <fullName evidence="1">Unannotated protein</fullName>
    </submittedName>
</protein>
<sequence length="292" mass="32873">MSSENEYWRDITQRAAFASHQLIGWIFWDPRAEARHAAFGIQDGLGHYIANRAAPLAAAGVDAVHSAFYSISRHLIHFSLDLASPHATWEQISDARNESVREGLRELAPEICEPLGKLASELWRTVDALPQEGRVLFAAHKAWARPADPVISAWLAVNALREWRGDTHWAQLVTQEIDAVEAGLLHDAWMGYPKEWIPRSRGANDALIAVALENLSARGFVTDGAINALGILFRQEIEEQTNELCIRQWKTFGEDNTRKFLELIEPVGARFVERINETAGPNWMPAARERRL</sequence>
<reference evidence="1" key="1">
    <citation type="submission" date="2020-05" db="EMBL/GenBank/DDBJ databases">
        <authorList>
            <person name="Chiriac C."/>
            <person name="Salcher M."/>
            <person name="Ghai R."/>
            <person name="Kavagutti S V."/>
        </authorList>
    </citation>
    <scope>NUCLEOTIDE SEQUENCE</scope>
</reference>
<evidence type="ECO:0000313" key="1">
    <source>
        <dbReference type="EMBL" id="CAB5029502.1"/>
    </source>
</evidence>
<dbReference type="AlphaFoldDB" id="A0A6J7RLE0"/>